<proteinExistence type="predicted"/>
<gene>
    <name evidence="1" type="ORF">GSMUA_304780.1</name>
</gene>
<accession>A0A804HWK4</accession>
<dbReference type="EnsemblPlants" id="Ma01_t20940.1">
    <property type="protein sequence ID" value="Ma01_p20940.1"/>
    <property type="gene ID" value="Ma01_g20940"/>
</dbReference>
<dbReference type="Gramene" id="Ma01_t20940.1">
    <property type="protein sequence ID" value="Ma01_p20940.1"/>
    <property type="gene ID" value="Ma01_g20940"/>
</dbReference>
<dbReference type="Proteomes" id="UP000012960">
    <property type="component" value="Unplaced"/>
</dbReference>
<evidence type="ECO:0000313" key="3">
    <source>
        <dbReference type="Proteomes" id="UP000012960"/>
    </source>
</evidence>
<dbReference type="EMBL" id="HG996466">
    <property type="protein sequence ID" value="CAG1860182.1"/>
    <property type="molecule type" value="Genomic_DNA"/>
</dbReference>
<reference evidence="1" key="1">
    <citation type="submission" date="2021-03" db="EMBL/GenBank/DDBJ databases">
        <authorList>
            <consortium name="Genoscope - CEA"/>
            <person name="William W."/>
        </authorList>
    </citation>
    <scope>NUCLEOTIDE SEQUENCE</scope>
    <source>
        <strain evidence="1">Doubled-haploid Pahang</strain>
    </source>
</reference>
<evidence type="ECO:0000313" key="2">
    <source>
        <dbReference type="EnsemblPlants" id="Ma01_p20940.1"/>
    </source>
</evidence>
<reference evidence="2" key="2">
    <citation type="submission" date="2021-05" db="UniProtKB">
        <authorList>
            <consortium name="EnsemblPlants"/>
        </authorList>
    </citation>
    <scope>IDENTIFICATION</scope>
    <source>
        <strain evidence="2">subsp. malaccensis</strain>
    </source>
</reference>
<protein>
    <submittedName>
        <fullName evidence="1">(wild Malaysian banana) hypothetical protein</fullName>
    </submittedName>
</protein>
<dbReference type="InParanoid" id="A0A804HWK4"/>
<organism evidence="2 3">
    <name type="scientific">Musa acuminata subsp. malaccensis</name>
    <name type="common">Wild banana</name>
    <name type="synonym">Musa malaccensis</name>
    <dbReference type="NCBI Taxonomy" id="214687"/>
    <lineage>
        <taxon>Eukaryota</taxon>
        <taxon>Viridiplantae</taxon>
        <taxon>Streptophyta</taxon>
        <taxon>Embryophyta</taxon>
        <taxon>Tracheophyta</taxon>
        <taxon>Spermatophyta</taxon>
        <taxon>Magnoliopsida</taxon>
        <taxon>Liliopsida</taxon>
        <taxon>Zingiberales</taxon>
        <taxon>Musaceae</taxon>
        <taxon>Musa</taxon>
    </lineage>
</organism>
<sequence length="84" mass="9430">MLTENGSLLMDNILHSILLYRTISYQVIPHISISLGHLETRPEPQTSFTPLYSVLFDGLVRQALSKYLFLGFDADPSFDIAACI</sequence>
<name>A0A804HWK4_MUSAM</name>
<keyword evidence="3" id="KW-1185">Reference proteome</keyword>
<dbReference type="AlphaFoldDB" id="A0A804HWK4"/>
<evidence type="ECO:0000313" key="1">
    <source>
        <dbReference type="EMBL" id="CAG1860182.1"/>
    </source>
</evidence>